<sequence length="45" mass="5174">MISSLTIHVFSEDCMVFSVMQEFTIFKASFGIVLRKVGELQGRQY</sequence>
<keyword evidence="2" id="KW-1185">Reference proteome</keyword>
<accession>A0A2P6PBW5</accession>
<comment type="caution">
    <text evidence="1">The sequence shown here is derived from an EMBL/GenBank/DDBJ whole genome shotgun (WGS) entry which is preliminary data.</text>
</comment>
<dbReference type="EMBL" id="PDCK01000045">
    <property type="protein sequence ID" value="PRQ19402.1"/>
    <property type="molecule type" value="Genomic_DNA"/>
</dbReference>
<reference evidence="1 2" key="1">
    <citation type="journal article" date="2018" name="Nat. Genet.">
        <title>The Rosa genome provides new insights in the design of modern roses.</title>
        <authorList>
            <person name="Bendahmane M."/>
        </authorList>
    </citation>
    <scope>NUCLEOTIDE SEQUENCE [LARGE SCALE GENOMIC DNA]</scope>
    <source>
        <strain evidence="2">cv. Old Blush</strain>
    </source>
</reference>
<proteinExistence type="predicted"/>
<evidence type="ECO:0000313" key="2">
    <source>
        <dbReference type="Proteomes" id="UP000238479"/>
    </source>
</evidence>
<gene>
    <name evidence="1" type="ORF">RchiOBHm_Chr7g0216821</name>
</gene>
<protein>
    <submittedName>
        <fullName evidence="1">Uncharacterized protein</fullName>
    </submittedName>
</protein>
<dbReference type="Proteomes" id="UP000238479">
    <property type="component" value="Chromosome 7"/>
</dbReference>
<organism evidence="1 2">
    <name type="scientific">Rosa chinensis</name>
    <name type="common">China rose</name>
    <dbReference type="NCBI Taxonomy" id="74649"/>
    <lineage>
        <taxon>Eukaryota</taxon>
        <taxon>Viridiplantae</taxon>
        <taxon>Streptophyta</taxon>
        <taxon>Embryophyta</taxon>
        <taxon>Tracheophyta</taxon>
        <taxon>Spermatophyta</taxon>
        <taxon>Magnoliopsida</taxon>
        <taxon>eudicotyledons</taxon>
        <taxon>Gunneridae</taxon>
        <taxon>Pentapetalae</taxon>
        <taxon>rosids</taxon>
        <taxon>fabids</taxon>
        <taxon>Rosales</taxon>
        <taxon>Rosaceae</taxon>
        <taxon>Rosoideae</taxon>
        <taxon>Rosoideae incertae sedis</taxon>
        <taxon>Rosa</taxon>
    </lineage>
</organism>
<evidence type="ECO:0000313" key="1">
    <source>
        <dbReference type="EMBL" id="PRQ19402.1"/>
    </source>
</evidence>
<name>A0A2P6PBW5_ROSCH</name>
<dbReference type="Gramene" id="PRQ19402">
    <property type="protein sequence ID" value="PRQ19402"/>
    <property type="gene ID" value="RchiOBHm_Chr7g0216821"/>
</dbReference>
<dbReference type="AlphaFoldDB" id="A0A2P6PBW5"/>